<dbReference type="InterPro" id="IPR001338">
    <property type="entry name" value="Class_I_Hydrophobin"/>
</dbReference>
<feature type="chain" id="PRO_5040534243" description="Hydrophobin" evidence="7">
    <location>
        <begin position="19"/>
        <end position="113"/>
    </location>
</feature>
<dbReference type="Proteomes" id="UP001049176">
    <property type="component" value="Chromosome 4"/>
</dbReference>
<evidence type="ECO:0000256" key="3">
    <source>
        <dbReference type="ARBA" id="ARBA00022512"/>
    </source>
</evidence>
<dbReference type="EMBL" id="CM032184">
    <property type="protein sequence ID" value="KAG7094354.1"/>
    <property type="molecule type" value="Genomic_DNA"/>
</dbReference>
<keyword evidence="3 7" id="KW-0134">Cell wall</keyword>
<sequence length="113" mass="10967">MLFNKVVTLSALTTLAAATAIPRTDGGGGGNSGTVCCEQVQSASTVESGPLGPLLTLLGIALGPLDALVGLNCSPITVIGGQNGGCSTGTTAVNCADNSHDTLISLGCVPVIL</sequence>
<dbReference type="GeneID" id="66077030"/>
<reference evidence="8" key="1">
    <citation type="journal article" date="2021" name="Genome Biol. Evol.">
        <title>The assembled and annotated genome of the fairy-ring fungus Marasmius oreades.</title>
        <authorList>
            <person name="Hiltunen M."/>
            <person name="Ament-Velasquez S.L."/>
            <person name="Johannesson H."/>
        </authorList>
    </citation>
    <scope>NUCLEOTIDE SEQUENCE</scope>
    <source>
        <strain evidence="8">03SP1</strain>
    </source>
</reference>
<dbReference type="CDD" id="cd23507">
    <property type="entry name" value="hydrophobin_I"/>
    <property type="match status" value="1"/>
</dbReference>
<accession>A0A9P7UW15</accession>
<dbReference type="Pfam" id="PF01185">
    <property type="entry name" value="Hydrophobin"/>
    <property type="match status" value="1"/>
</dbReference>
<comment type="similarity">
    <text evidence="2 7">Belongs to the fungal hydrophobin family.</text>
</comment>
<comment type="subcellular location">
    <subcellularLocation>
        <location evidence="1 7">Secreted</location>
        <location evidence="1 7">Cell wall</location>
    </subcellularLocation>
</comment>
<name>A0A9P7UW15_9AGAR</name>
<feature type="signal peptide" evidence="7">
    <location>
        <begin position="1"/>
        <end position="18"/>
    </location>
</feature>
<keyword evidence="7" id="KW-0732">Signal</keyword>
<dbReference type="KEGG" id="more:E1B28_007954"/>
<organism evidence="8 9">
    <name type="scientific">Marasmius oreades</name>
    <name type="common">fairy-ring Marasmius</name>
    <dbReference type="NCBI Taxonomy" id="181124"/>
    <lineage>
        <taxon>Eukaryota</taxon>
        <taxon>Fungi</taxon>
        <taxon>Dikarya</taxon>
        <taxon>Basidiomycota</taxon>
        <taxon>Agaricomycotina</taxon>
        <taxon>Agaricomycetes</taxon>
        <taxon>Agaricomycetidae</taxon>
        <taxon>Agaricales</taxon>
        <taxon>Marasmiineae</taxon>
        <taxon>Marasmiaceae</taxon>
        <taxon>Marasmius</taxon>
    </lineage>
</organism>
<gene>
    <name evidence="8" type="ORF">E1B28_007954</name>
</gene>
<evidence type="ECO:0000256" key="6">
    <source>
        <dbReference type="ARBA" id="ARBA00093546"/>
    </source>
</evidence>
<dbReference type="AlphaFoldDB" id="A0A9P7UW15"/>
<dbReference type="RefSeq" id="XP_043010824.1">
    <property type="nucleotide sequence ID" value="XM_043152738.1"/>
</dbReference>
<keyword evidence="5 7" id="KW-1015">Disulfide bond</keyword>
<comment type="caution">
    <text evidence="8">The sequence shown here is derived from an EMBL/GenBank/DDBJ whole genome shotgun (WGS) entry which is preliminary data.</text>
</comment>
<dbReference type="SMART" id="SM00075">
    <property type="entry name" value="HYDRO"/>
    <property type="match status" value="1"/>
</dbReference>
<dbReference type="GO" id="GO:0009277">
    <property type="term" value="C:fungal-type cell wall"/>
    <property type="evidence" value="ECO:0007669"/>
    <property type="project" value="InterPro"/>
</dbReference>
<evidence type="ECO:0000256" key="5">
    <source>
        <dbReference type="ARBA" id="ARBA00023157"/>
    </source>
</evidence>
<evidence type="ECO:0000256" key="7">
    <source>
        <dbReference type="RuleBase" id="RU365009"/>
    </source>
</evidence>
<evidence type="ECO:0000256" key="4">
    <source>
        <dbReference type="ARBA" id="ARBA00022525"/>
    </source>
</evidence>
<evidence type="ECO:0000313" key="9">
    <source>
        <dbReference type="Proteomes" id="UP001049176"/>
    </source>
</evidence>
<dbReference type="GO" id="GO:0005199">
    <property type="term" value="F:structural constituent of cell wall"/>
    <property type="evidence" value="ECO:0007669"/>
    <property type="project" value="InterPro"/>
</dbReference>
<evidence type="ECO:0000256" key="2">
    <source>
        <dbReference type="ARBA" id="ARBA00010446"/>
    </source>
</evidence>
<evidence type="ECO:0000313" key="8">
    <source>
        <dbReference type="EMBL" id="KAG7094354.1"/>
    </source>
</evidence>
<dbReference type="OrthoDB" id="4225815at2759"/>
<protein>
    <recommendedName>
        <fullName evidence="7">Hydrophobin</fullName>
    </recommendedName>
</protein>
<evidence type="ECO:0000256" key="1">
    <source>
        <dbReference type="ARBA" id="ARBA00004191"/>
    </source>
</evidence>
<comment type="subunit">
    <text evidence="6">Self-assembles to form functional amyloid fibrils called rodlets. Self-assembly into fibrillar rodlets occurs spontaneously at hydrophobic:hydrophilic interfaces and the rodlets further associate laterally to form amphipathic monolayers.</text>
</comment>
<proteinExistence type="inferred from homology"/>
<keyword evidence="4 7" id="KW-0964">Secreted</keyword>
<keyword evidence="9" id="KW-1185">Reference proteome</keyword>